<name>A0A6J5LIF6_9CAUD</name>
<gene>
    <name evidence="1" type="ORF">UFOVP265_48</name>
</gene>
<reference evidence="1" key="1">
    <citation type="submission" date="2020-04" db="EMBL/GenBank/DDBJ databases">
        <authorList>
            <person name="Chiriac C."/>
            <person name="Salcher M."/>
            <person name="Ghai R."/>
            <person name="Kavagutti S V."/>
        </authorList>
    </citation>
    <scope>NUCLEOTIDE SEQUENCE</scope>
</reference>
<sequence>MDETELNERFEDIEFRFDNIQQLAAEYFSEYDECLEDCDLRISELEKIVFNIAKQYDMLNDKSKE</sequence>
<evidence type="ECO:0000313" key="1">
    <source>
        <dbReference type="EMBL" id="CAB4133961.1"/>
    </source>
</evidence>
<accession>A0A6J5LIF6</accession>
<protein>
    <submittedName>
        <fullName evidence="1">Uncharacterized protein</fullName>
    </submittedName>
</protein>
<proteinExistence type="predicted"/>
<organism evidence="1">
    <name type="scientific">uncultured Caudovirales phage</name>
    <dbReference type="NCBI Taxonomy" id="2100421"/>
    <lineage>
        <taxon>Viruses</taxon>
        <taxon>Duplodnaviria</taxon>
        <taxon>Heunggongvirae</taxon>
        <taxon>Uroviricota</taxon>
        <taxon>Caudoviricetes</taxon>
        <taxon>Peduoviridae</taxon>
        <taxon>Maltschvirus</taxon>
        <taxon>Maltschvirus maltsch</taxon>
    </lineage>
</organism>
<dbReference type="EMBL" id="LR796278">
    <property type="protein sequence ID" value="CAB4133961.1"/>
    <property type="molecule type" value="Genomic_DNA"/>
</dbReference>